<dbReference type="Proteomes" id="UP000027586">
    <property type="component" value="Unassembled WGS sequence"/>
</dbReference>
<dbReference type="InterPro" id="IPR036390">
    <property type="entry name" value="WH_DNA-bd_sf"/>
</dbReference>
<evidence type="ECO:0000259" key="10">
    <source>
        <dbReference type="SMART" id="SM00415"/>
    </source>
</evidence>
<protein>
    <recommendedName>
        <fullName evidence="10">HSF-type DNA-binding domain-containing protein</fullName>
    </recommendedName>
</protein>
<dbReference type="Pfam" id="PF00447">
    <property type="entry name" value="HSF_DNA-bind"/>
    <property type="match status" value="1"/>
</dbReference>
<sequence>MEYNFTTSSDSANSLSSTTMATATNTSMPLTPPSPGKAIPPKHPTTAFITKLWDIVNDPTSDSLIRWSGDDVVDVLDVAAFSHQILPQYFSHNNWPSFVRQLNMYGFRRVKESVLMSTNASKAGSNDTYQFMHDFFRKNQRHLLHRIRRKPQNSAIHNLTSSNSSSSHHHGQHNRRSSVAHEAMEKRLDLLHEQLRAVESKYTAMLNETQELHNLHSQQLKLLSSVLNTIADTHENNPVIVDLYDKLESIIGRAEATLESPRTIQLPPLAEAVQNAPTTPTTPLLPPLQDHEIKQA</sequence>
<dbReference type="GO" id="GO:0003700">
    <property type="term" value="F:DNA-binding transcription factor activity"/>
    <property type="evidence" value="ECO:0007669"/>
    <property type="project" value="InterPro"/>
</dbReference>
<feature type="domain" description="HSF-type DNA-binding" evidence="10">
    <location>
        <begin position="44"/>
        <end position="150"/>
    </location>
</feature>
<keyword evidence="12" id="KW-1185">Reference proteome</keyword>
<keyword evidence="3" id="KW-0805">Transcription regulation</keyword>
<evidence type="ECO:0000256" key="2">
    <source>
        <dbReference type="ARBA" id="ARBA00006403"/>
    </source>
</evidence>
<feature type="region of interest" description="Disordered" evidence="9">
    <location>
        <begin position="274"/>
        <end position="296"/>
    </location>
</feature>
<evidence type="ECO:0000256" key="9">
    <source>
        <dbReference type="SAM" id="MobiDB-lite"/>
    </source>
</evidence>
<dbReference type="InterPro" id="IPR000232">
    <property type="entry name" value="HSF_DNA-bd"/>
</dbReference>
<keyword evidence="8" id="KW-0175">Coiled coil</keyword>
<proteinExistence type="inferred from homology"/>
<evidence type="ECO:0000256" key="3">
    <source>
        <dbReference type="ARBA" id="ARBA00023015"/>
    </source>
</evidence>
<dbReference type="Gene3D" id="1.10.10.10">
    <property type="entry name" value="Winged helix-like DNA-binding domain superfamily/Winged helix DNA-binding domain"/>
    <property type="match status" value="1"/>
</dbReference>
<comment type="similarity">
    <text evidence="2 7">Belongs to the HSF family.</text>
</comment>
<organism evidence="11 12">
    <name type="scientific">Lichtheimia corymbifera JMRC:FSU:9682</name>
    <dbReference type="NCBI Taxonomy" id="1263082"/>
    <lineage>
        <taxon>Eukaryota</taxon>
        <taxon>Fungi</taxon>
        <taxon>Fungi incertae sedis</taxon>
        <taxon>Mucoromycota</taxon>
        <taxon>Mucoromycotina</taxon>
        <taxon>Mucoromycetes</taxon>
        <taxon>Mucorales</taxon>
        <taxon>Lichtheimiaceae</taxon>
        <taxon>Lichtheimia</taxon>
    </lineage>
</organism>
<dbReference type="STRING" id="1263082.A0A068RKP6"/>
<dbReference type="SUPFAM" id="SSF46785">
    <property type="entry name" value="Winged helix' DNA-binding domain"/>
    <property type="match status" value="1"/>
</dbReference>
<evidence type="ECO:0000256" key="8">
    <source>
        <dbReference type="SAM" id="Coils"/>
    </source>
</evidence>
<evidence type="ECO:0000313" key="12">
    <source>
        <dbReference type="Proteomes" id="UP000027586"/>
    </source>
</evidence>
<dbReference type="GO" id="GO:0005634">
    <property type="term" value="C:nucleus"/>
    <property type="evidence" value="ECO:0007669"/>
    <property type="project" value="UniProtKB-SubCell"/>
</dbReference>
<evidence type="ECO:0000313" key="11">
    <source>
        <dbReference type="EMBL" id="CDH50758.1"/>
    </source>
</evidence>
<dbReference type="InterPro" id="IPR036388">
    <property type="entry name" value="WH-like_DNA-bd_sf"/>
</dbReference>
<dbReference type="PANTHER" id="PTHR10015:SF427">
    <property type="entry name" value="HEAT SHOCK FACTOR PROTEIN"/>
    <property type="match status" value="1"/>
</dbReference>
<keyword evidence="6" id="KW-0539">Nucleus</keyword>
<accession>A0A068RKP6</accession>
<dbReference type="SMART" id="SM00415">
    <property type="entry name" value="HSF"/>
    <property type="match status" value="1"/>
</dbReference>
<feature type="compositionally biased region" description="Basic residues" evidence="9">
    <location>
        <begin position="167"/>
        <end position="178"/>
    </location>
</feature>
<dbReference type="OrthoDB" id="60033at2759"/>
<evidence type="ECO:0000256" key="7">
    <source>
        <dbReference type="RuleBase" id="RU004020"/>
    </source>
</evidence>
<comment type="caution">
    <text evidence="11">The sequence shown here is derived from an EMBL/GenBank/DDBJ whole genome shotgun (WGS) entry which is preliminary data.</text>
</comment>
<feature type="coiled-coil region" evidence="8">
    <location>
        <begin position="181"/>
        <end position="208"/>
    </location>
</feature>
<dbReference type="AlphaFoldDB" id="A0A068RKP6"/>
<comment type="subcellular location">
    <subcellularLocation>
        <location evidence="1">Nucleus</location>
    </subcellularLocation>
</comment>
<name>A0A068RKP6_9FUNG</name>
<reference evidence="11" key="1">
    <citation type="submission" date="2013-08" db="EMBL/GenBank/DDBJ databases">
        <title>Gene expansion shapes genome architecture in the human pathogen Lichtheimia corymbifera: an evolutionary genomics analysis in the ancient terrestrial Mucorales (Mucoromycotina).</title>
        <authorList>
            <person name="Schwartze V.U."/>
            <person name="Winter S."/>
            <person name="Shelest E."/>
            <person name="Marcet-Houben M."/>
            <person name="Horn F."/>
            <person name="Wehner S."/>
            <person name="Hoffmann K."/>
            <person name="Riege K."/>
            <person name="Sammeth M."/>
            <person name="Nowrousian M."/>
            <person name="Valiante V."/>
            <person name="Linde J."/>
            <person name="Jacobsen I.D."/>
            <person name="Marz M."/>
            <person name="Brakhage A.A."/>
            <person name="Gabaldon T."/>
            <person name="Bocker S."/>
            <person name="Voigt K."/>
        </authorList>
    </citation>
    <scope>NUCLEOTIDE SEQUENCE [LARGE SCALE GENOMIC DNA]</scope>
    <source>
        <strain evidence="11">FSU 9682</strain>
    </source>
</reference>
<gene>
    <name evidence="11" type="ORF">LCOR_02456.1</name>
</gene>
<feature type="region of interest" description="Disordered" evidence="9">
    <location>
        <begin position="152"/>
        <end position="180"/>
    </location>
</feature>
<dbReference type="PANTHER" id="PTHR10015">
    <property type="entry name" value="HEAT SHOCK TRANSCRIPTION FACTOR"/>
    <property type="match status" value="1"/>
</dbReference>
<keyword evidence="5" id="KW-0804">Transcription</keyword>
<keyword evidence="4" id="KW-0238">DNA-binding</keyword>
<evidence type="ECO:0000256" key="6">
    <source>
        <dbReference type="ARBA" id="ARBA00023242"/>
    </source>
</evidence>
<evidence type="ECO:0000256" key="1">
    <source>
        <dbReference type="ARBA" id="ARBA00004123"/>
    </source>
</evidence>
<dbReference type="FunFam" id="1.10.10.10:FF:000027">
    <property type="entry name" value="Heat shock transcription factor 1"/>
    <property type="match status" value="1"/>
</dbReference>
<dbReference type="VEuPathDB" id="FungiDB:LCOR_02456.1"/>
<evidence type="ECO:0000256" key="4">
    <source>
        <dbReference type="ARBA" id="ARBA00023125"/>
    </source>
</evidence>
<dbReference type="GO" id="GO:0043565">
    <property type="term" value="F:sequence-specific DNA binding"/>
    <property type="evidence" value="ECO:0007669"/>
    <property type="project" value="InterPro"/>
</dbReference>
<dbReference type="EMBL" id="CBTN010000007">
    <property type="protein sequence ID" value="CDH50758.1"/>
    <property type="molecule type" value="Genomic_DNA"/>
</dbReference>
<evidence type="ECO:0000256" key="5">
    <source>
        <dbReference type="ARBA" id="ARBA00023163"/>
    </source>
</evidence>
<dbReference type="PRINTS" id="PR00056">
    <property type="entry name" value="HSFDOMAIN"/>
</dbReference>